<proteinExistence type="predicted"/>
<keyword evidence="3" id="KW-1185">Reference proteome</keyword>
<dbReference type="AlphaFoldDB" id="A0A068RTM5"/>
<name>A0A068RTM5_9FUNG</name>
<organism evidence="2 3">
    <name type="scientific">Lichtheimia corymbifera JMRC:FSU:9682</name>
    <dbReference type="NCBI Taxonomy" id="1263082"/>
    <lineage>
        <taxon>Eukaryota</taxon>
        <taxon>Fungi</taxon>
        <taxon>Fungi incertae sedis</taxon>
        <taxon>Mucoromycota</taxon>
        <taxon>Mucoromycotina</taxon>
        <taxon>Mucoromycetes</taxon>
        <taxon>Mucorales</taxon>
        <taxon>Lichtheimiaceae</taxon>
        <taxon>Lichtheimia</taxon>
    </lineage>
</organism>
<dbReference type="EMBL" id="CBTN010000015">
    <property type="protein sequence ID" value="CDH52962.1"/>
    <property type="molecule type" value="Genomic_DNA"/>
</dbReference>
<evidence type="ECO:0000256" key="1">
    <source>
        <dbReference type="SAM" id="MobiDB-lite"/>
    </source>
</evidence>
<comment type="caution">
    <text evidence="2">The sequence shown here is derived from an EMBL/GenBank/DDBJ whole genome shotgun (WGS) entry which is preliminary data.</text>
</comment>
<gene>
    <name evidence="2" type="ORF">LCOR_04381.1</name>
</gene>
<accession>A0A068RTM5</accession>
<sequence>MSSFDASKKRKNTQVLETNDDVKRPITETPSSAYSKNEEHSINTSSFIPVTSSSSSPADPLRPKSPPLGMTLSHFDASTGSYSSSVVNITDAVDTNVCSGMTPVYRTAAERYGSEIL</sequence>
<protein>
    <submittedName>
        <fullName evidence="2">Uncharacterized protein</fullName>
    </submittedName>
</protein>
<feature type="compositionally biased region" description="Low complexity" evidence="1">
    <location>
        <begin position="45"/>
        <end position="59"/>
    </location>
</feature>
<dbReference type="VEuPathDB" id="FungiDB:LCOR_04381.1"/>
<evidence type="ECO:0000313" key="2">
    <source>
        <dbReference type="EMBL" id="CDH52962.1"/>
    </source>
</evidence>
<evidence type="ECO:0000313" key="3">
    <source>
        <dbReference type="Proteomes" id="UP000027586"/>
    </source>
</evidence>
<reference evidence="2" key="1">
    <citation type="submission" date="2013-08" db="EMBL/GenBank/DDBJ databases">
        <title>Gene expansion shapes genome architecture in the human pathogen Lichtheimia corymbifera: an evolutionary genomics analysis in the ancient terrestrial Mucorales (Mucoromycotina).</title>
        <authorList>
            <person name="Schwartze V.U."/>
            <person name="Winter S."/>
            <person name="Shelest E."/>
            <person name="Marcet-Houben M."/>
            <person name="Horn F."/>
            <person name="Wehner S."/>
            <person name="Hoffmann K."/>
            <person name="Riege K."/>
            <person name="Sammeth M."/>
            <person name="Nowrousian M."/>
            <person name="Valiante V."/>
            <person name="Linde J."/>
            <person name="Jacobsen I.D."/>
            <person name="Marz M."/>
            <person name="Brakhage A.A."/>
            <person name="Gabaldon T."/>
            <person name="Bocker S."/>
            <person name="Voigt K."/>
        </authorList>
    </citation>
    <scope>NUCLEOTIDE SEQUENCE [LARGE SCALE GENOMIC DNA]</scope>
    <source>
        <strain evidence="2">FSU 9682</strain>
    </source>
</reference>
<dbReference type="Proteomes" id="UP000027586">
    <property type="component" value="Unassembled WGS sequence"/>
</dbReference>
<feature type="region of interest" description="Disordered" evidence="1">
    <location>
        <begin position="1"/>
        <end position="70"/>
    </location>
</feature>
<dbReference type="OrthoDB" id="2245921at2759"/>